<protein>
    <recommendedName>
        <fullName evidence="3">Secreted protein</fullName>
    </recommendedName>
</protein>
<sequence length="85" mass="9337">METGIASLACICFMFGLHSIQAQPIILRRRMQHQNETAIWLAFHTVDDKNAKTPSYRYTAHVEIGHNPPVGLAMQASGAALAVFA</sequence>
<name>A0ABT1TLQ7_9GAMM</name>
<dbReference type="Proteomes" id="UP001524499">
    <property type="component" value="Unassembled WGS sequence"/>
</dbReference>
<keyword evidence="2" id="KW-1185">Reference proteome</keyword>
<proteinExistence type="predicted"/>
<gene>
    <name evidence="1" type="ORF">NP590_19250</name>
</gene>
<accession>A0ABT1TLQ7</accession>
<evidence type="ECO:0000313" key="2">
    <source>
        <dbReference type="Proteomes" id="UP001524499"/>
    </source>
</evidence>
<evidence type="ECO:0000313" key="1">
    <source>
        <dbReference type="EMBL" id="MCQ8106254.1"/>
    </source>
</evidence>
<reference evidence="1 2" key="1">
    <citation type="submission" date="2022-07" db="EMBL/GenBank/DDBJ databases">
        <title>Methylomonas rivi sp. nov., Methylomonas rosea sp. nov., Methylomonas aureus sp. nov. and Methylomonas subterranea sp. nov., four novel methanotrophs isolated from a freshwater creek and the deep terrestrial subsurface.</title>
        <authorList>
            <person name="Abin C."/>
            <person name="Sankaranarayanan K."/>
            <person name="Garner C."/>
            <person name="Sindelar R."/>
            <person name="Kotary K."/>
            <person name="Garner R."/>
            <person name="Barclay S."/>
            <person name="Lawson P."/>
            <person name="Krumholz L."/>
        </authorList>
    </citation>
    <scope>NUCLEOTIDE SEQUENCE [LARGE SCALE GENOMIC DNA]</scope>
    <source>
        <strain evidence="1 2">SURF-2</strain>
    </source>
</reference>
<dbReference type="RefSeq" id="WP_256604341.1">
    <property type="nucleotide sequence ID" value="NZ_JANIBJ010000054.1"/>
</dbReference>
<organism evidence="1 2">
    <name type="scientific">Methylomonas subterranea</name>
    <dbReference type="NCBI Taxonomy" id="2952225"/>
    <lineage>
        <taxon>Bacteria</taxon>
        <taxon>Pseudomonadati</taxon>
        <taxon>Pseudomonadota</taxon>
        <taxon>Gammaproteobacteria</taxon>
        <taxon>Methylococcales</taxon>
        <taxon>Methylococcaceae</taxon>
        <taxon>Methylomonas</taxon>
    </lineage>
</organism>
<evidence type="ECO:0008006" key="3">
    <source>
        <dbReference type="Google" id="ProtNLM"/>
    </source>
</evidence>
<comment type="caution">
    <text evidence="1">The sequence shown here is derived from an EMBL/GenBank/DDBJ whole genome shotgun (WGS) entry which is preliminary data.</text>
</comment>
<dbReference type="EMBL" id="JANIBJ010000054">
    <property type="protein sequence ID" value="MCQ8106254.1"/>
    <property type="molecule type" value="Genomic_DNA"/>
</dbReference>